<gene>
    <name evidence="3" type="ORF">RAJCM14343_5404</name>
</gene>
<feature type="transmembrane region" description="Helical" evidence="1">
    <location>
        <begin position="117"/>
        <end position="142"/>
    </location>
</feature>
<accession>A0ABQ0YUG3</accession>
<feature type="transmembrane region" description="Helical" evidence="1">
    <location>
        <begin position="48"/>
        <end position="67"/>
    </location>
</feature>
<dbReference type="RefSeq" id="WP_006934482.1">
    <property type="nucleotide sequence ID" value="NZ_BAAAYP010000075.1"/>
</dbReference>
<dbReference type="Pfam" id="PF03707">
    <property type="entry name" value="MHYT"/>
    <property type="match status" value="3"/>
</dbReference>
<evidence type="ECO:0000313" key="3">
    <source>
        <dbReference type="EMBL" id="GES40123.1"/>
    </source>
</evidence>
<evidence type="ECO:0000256" key="1">
    <source>
        <dbReference type="PROSITE-ProRule" id="PRU00244"/>
    </source>
</evidence>
<feature type="transmembrane region" description="Helical" evidence="1">
    <location>
        <begin position="12"/>
        <end position="36"/>
    </location>
</feature>
<feature type="domain" description="MHYT" evidence="2">
    <location>
        <begin position="10"/>
        <end position="207"/>
    </location>
</feature>
<proteinExistence type="predicted"/>
<reference evidence="3 4" key="1">
    <citation type="journal article" date="2018" name="Biodegradation">
        <title>1,4-Dioxane degradation characteristics of Rhodococcus aetherivorans JCM 14343.</title>
        <authorList>
            <person name="Inoue D."/>
            <person name="Tsunoda T."/>
            <person name="Yamamoto N."/>
            <person name="Ike M."/>
            <person name="Sei K."/>
        </authorList>
    </citation>
    <scope>NUCLEOTIDE SEQUENCE [LARGE SCALE GENOMIC DNA]</scope>
    <source>
        <strain evidence="3 4">JCM 14343</strain>
    </source>
</reference>
<feature type="transmembrane region" description="Helical" evidence="1">
    <location>
        <begin position="224"/>
        <end position="245"/>
    </location>
</feature>
<evidence type="ECO:0000259" key="2">
    <source>
        <dbReference type="PROSITE" id="PS50924"/>
    </source>
</evidence>
<dbReference type="PROSITE" id="PS50924">
    <property type="entry name" value="MHYT"/>
    <property type="match status" value="1"/>
</dbReference>
<comment type="caution">
    <text evidence="3">The sequence shown here is derived from an EMBL/GenBank/DDBJ whole genome shotgun (WGS) entry which is preliminary data.</text>
</comment>
<sequence>MSHEMHHFSMGMWVFFLAYATSVVGSFVGLSCARQALIAPTGRGHRRWMAMAALSVGGVAVWLMHFIGMMGFDVPGTAVRYALGPTVFSVALSVAATWFGLWLVSSRAAWVNRVPSLVRLFVGGVGMGLAVSLMHYSGMWAIRIQGSLEHDTAFVVASVAIGVVAATVALWLAQAADRWTLRVPAALLMGCAVVALHYTGMAGVRVQVDPTVPLPAGQTVTALLFPSFVLGIVVLTVPIAALLLAPSRRDLALEQEFARWTTDDDGTDSSRTVPARS</sequence>
<keyword evidence="1" id="KW-0472">Membrane</keyword>
<feature type="transmembrane region" description="Helical" evidence="1">
    <location>
        <begin position="87"/>
        <end position="105"/>
    </location>
</feature>
<feature type="transmembrane region" description="Helical" evidence="1">
    <location>
        <begin position="185"/>
        <end position="204"/>
    </location>
</feature>
<dbReference type="PANTHER" id="PTHR35152:SF1">
    <property type="entry name" value="DOMAIN SIGNALLING PROTEIN, PUTATIVE (AFU_ORTHOLOGUE AFUA_5G11310)-RELATED"/>
    <property type="match status" value="1"/>
</dbReference>
<keyword evidence="1" id="KW-0812">Transmembrane</keyword>
<protein>
    <submittedName>
        <fullName evidence="3">Integral membrane protein</fullName>
    </submittedName>
</protein>
<dbReference type="InterPro" id="IPR005330">
    <property type="entry name" value="MHYT_dom"/>
</dbReference>
<evidence type="ECO:0000313" key="4">
    <source>
        <dbReference type="Proteomes" id="UP000325466"/>
    </source>
</evidence>
<organism evidence="3 4">
    <name type="scientific">Rhodococcus aetherivorans</name>
    <dbReference type="NCBI Taxonomy" id="191292"/>
    <lineage>
        <taxon>Bacteria</taxon>
        <taxon>Bacillati</taxon>
        <taxon>Actinomycetota</taxon>
        <taxon>Actinomycetes</taxon>
        <taxon>Mycobacteriales</taxon>
        <taxon>Nocardiaceae</taxon>
        <taxon>Rhodococcus</taxon>
    </lineage>
</organism>
<dbReference type="PANTHER" id="PTHR35152">
    <property type="entry name" value="DOMAIN SIGNALLING PROTEIN, PUTATIVE (AFU_ORTHOLOGUE AFUA_5G11310)-RELATED"/>
    <property type="match status" value="1"/>
</dbReference>
<dbReference type="Proteomes" id="UP000325466">
    <property type="component" value="Unassembled WGS sequence"/>
</dbReference>
<keyword evidence="1" id="KW-1133">Transmembrane helix</keyword>
<feature type="transmembrane region" description="Helical" evidence="1">
    <location>
        <begin position="154"/>
        <end position="173"/>
    </location>
</feature>
<name>A0ABQ0YUG3_9NOCA</name>
<keyword evidence="4" id="KW-1185">Reference proteome</keyword>
<dbReference type="EMBL" id="BLAH01000172">
    <property type="protein sequence ID" value="GES40123.1"/>
    <property type="molecule type" value="Genomic_DNA"/>
</dbReference>